<evidence type="ECO:0000313" key="1">
    <source>
        <dbReference type="EMBL" id="GAH51423.1"/>
    </source>
</evidence>
<proteinExistence type="predicted"/>
<organism evidence="1">
    <name type="scientific">marine sediment metagenome</name>
    <dbReference type="NCBI Taxonomy" id="412755"/>
    <lineage>
        <taxon>unclassified sequences</taxon>
        <taxon>metagenomes</taxon>
        <taxon>ecological metagenomes</taxon>
    </lineage>
</organism>
<gene>
    <name evidence="1" type="ORF">S03H2_37818</name>
</gene>
<dbReference type="AlphaFoldDB" id="X1I1J5"/>
<comment type="caution">
    <text evidence="1">The sequence shown here is derived from an EMBL/GenBank/DDBJ whole genome shotgun (WGS) entry which is preliminary data.</text>
</comment>
<reference evidence="1" key="1">
    <citation type="journal article" date="2014" name="Front. Microbiol.">
        <title>High frequency of phylogenetically diverse reductive dehalogenase-homologous genes in deep subseafloor sedimentary metagenomes.</title>
        <authorList>
            <person name="Kawai M."/>
            <person name="Futagami T."/>
            <person name="Toyoda A."/>
            <person name="Takaki Y."/>
            <person name="Nishi S."/>
            <person name="Hori S."/>
            <person name="Arai W."/>
            <person name="Tsubouchi T."/>
            <person name="Morono Y."/>
            <person name="Uchiyama I."/>
            <person name="Ito T."/>
            <person name="Fujiyama A."/>
            <person name="Inagaki F."/>
            <person name="Takami H."/>
        </authorList>
    </citation>
    <scope>NUCLEOTIDE SEQUENCE</scope>
    <source>
        <strain evidence="1">Expedition CK06-06</strain>
    </source>
</reference>
<name>X1I1J5_9ZZZZ</name>
<accession>X1I1J5</accession>
<protein>
    <submittedName>
        <fullName evidence="1">Uncharacterized protein</fullName>
    </submittedName>
</protein>
<sequence length="46" mass="5446">MSENDKKHSNYYFDTSASYIYISIDRGIFFNRGTKVKLEGNKYCLK</sequence>
<dbReference type="EMBL" id="BARU01023292">
    <property type="protein sequence ID" value="GAH51423.1"/>
    <property type="molecule type" value="Genomic_DNA"/>
</dbReference>